<evidence type="ECO:0008006" key="2">
    <source>
        <dbReference type="Google" id="ProtNLM"/>
    </source>
</evidence>
<protein>
    <recommendedName>
        <fullName evidence="2">RNA polymerase sigma-70 region 4 domain-containing protein</fullName>
    </recommendedName>
</protein>
<name>A0A0F9S9F0_9ZZZZ</name>
<evidence type="ECO:0000313" key="1">
    <source>
        <dbReference type="EMBL" id="KKN65520.1"/>
    </source>
</evidence>
<dbReference type="EMBL" id="LAZR01000523">
    <property type="protein sequence ID" value="KKN65520.1"/>
    <property type="molecule type" value="Genomic_DNA"/>
</dbReference>
<gene>
    <name evidence="1" type="ORF">LCGC14_0481250</name>
</gene>
<accession>A0A0F9S9F0</accession>
<dbReference type="AlphaFoldDB" id="A0A0F9S9F0"/>
<sequence length="57" mass="6708">MKFDRLRKKDRNQAVVKMYDEHPELGLAEIGEKFDVTGARIWQIVTRYKELEAQGAQ</sequence>
<comment type="caution">
    <text evidence="1">The sequence shown here is derived from an EMBL/GenBank/DDBJ whole genome shotgun (WGS) entry which is preliminary data.</text>
</comment>
<reference evidence="1" key="1">
    <citation type="journal article" date="2015" name="Nature">
        <title>Complex archaea that bridge the gap between prokaryotes and eukaryotes.</title>
        <authorList>
            <person name="Spang A."/>
            <person name="Saw J.H."/>
            <person name="Jorgensen S.L."/>
            <person name="Zaremba-Niedzwiedzka K."/>
            <person name="Martijn J."/>
            <person name="Lind A.E."/>
            <person name="van Eijk R."/>
            <person name="Schleper C."/>
            <person name="Guy L."/>
            <person name="Ettema T.J."/>
        </authorList>
    </citation>
    <scope>NUCLEOTIDE SEQUENCE</scope>
</reference>
<proteinExistence type="predicted"/>
<organism evidence="1">
    <name type="scientific">marine sediment metagenome</name>
    <dbReference type="NCBI Taxonomy" id="412755"/>
    <lineage>
        <taxon>unclassified sequences</taxon>
        <taxon>metagenomes</taxon>
        <taxon>ecological metagenomes</taxon>
    </lineage>
</organism>